<dbReference type="EMBL" id="BPLF01000001">
    <property type="protein sequence ID" value="GIX61208.1"/>
    <property type="molecule type" value="Genomic_DNA"/>
</dbReference>
<keyword evidence="1" id="KW-0812">Transmembrane</keyword>
<accession>A0AAV4LMY5</accession>
<protein>
    <submittedName>
        <fullName evidence="2">Variant erythrocyte surface antigen-1 family protein</fullName>
    </submittedName>
</protein>
<gene>
    <name evidence="2" type="ORF">BcabD6B2_06430</name>
</gene>
<feature type="transmembrane region" description="Helical" evidence="1">
    <location>
        <begin position="160"/>
        <end position="179"/>
    </location>
</feature>
<dbReference type="Proteomes" id="UP001497744">
    <property type="component" value="Unassembled WGS sequence"/>
</dbReference>
<dbReference type="AlphaFoldDB" id="A0AAV4LMY5"/>
<comment type="caution">
    <text evidence="2">The sequence shown here is derived from an EMBL/GenBank/DDBJ whole genome shotgun (WGS) entry which is preliminary data.</text>
</comment>
<evidence type="ECO:0000313" key="3">
    <source>
        <dbReference type="Proteomes" id="UP001497744"/>
    </source>
</evidence>
<evidence type="ECO:0000256" key="1">
    <source>
        <dbReference type="SAM" id="Phobius"/>
    </source>
</evidence>
<keyword evidence="3" id="KW-1185">Reference proteome</keyword>
<dbReference type="GeneID" id="94192691"/>
<keyword evidence="1" id="KW-0472">Membrane</keyword>
<dbReference type="RefSeq" id="XP_067713279.1">
    <property type="nucleotide sequence ID" value="XM_067857178.1"/>
</dbReference>
<sequence>MTSGGKSLTETPEDLKEAIDWVFRINELDKINDLAAALEALLKEDAGLVIWEVREVFDVIKDNIIEQFDKMNGPFCDHYKSHLRSATEGLKDVKRPDDAKKEDLTNAIEALVKGLKTFLGYNGGVSTKFSGNGIISNVSSGYTFTYNNAAWDPADAPKCATIFLGILPVIFFGVTLMYWKCSEKNGWQNSELKNASNGPLKQFLTQMGFSGVKFNDGKKASQVVGDLNSGFTELSTSNAKSNDYPNFLGKLQETALKSSTTSPLTSLYLIGYYYITYPLYDFQSTSPGTPSFLGYSGTAALAGGAYGFNLGGLGTFMSALLA</sequence>
<evidence type="ECO:0000313" key="2">
    <source>
        <dbReference type="EMBL" id="GIX61208.1"/>
    </source>
</evidence>
<keyword evidence="1" id="KW-1133">Transmembrane helix</keyword>
<name>A0AAV4LMY5_BABCB</name>
<reference evidence="2 3" key="1">
    <citation type="submission" date="2021-06" db="EMBL/GenBank/DDBJ databases">
        <title>Genome sequence of Babesia caballi.</title>
        <authorList>
            <person name="Yamagishi J."/>
            <person name="Kidaka T."/>
            <person name="Ochi A."/>
        </authorList>
    </citation>
    <scope>NUCLEOTIDE SEQUENCE [LARGE SCALE GENOMIC DNA]</scope>
    <source>
        <strain evidence="2">USDA-D6B2</strain>
    </source>
</reference>
<proteinExistence type="predicted"/>
<organism evidence="2 3">
    <name type="scientific">Babesia caballi</name>
    <dbReference type="NCBI Taxonomy" id="5871"/>
    <lineage>
        <taxon>Eukaryota</taxon>
        <taxon>Sar</taxon>
        <taxon>Alveolata</taxon>
        <taxon>Apicomplexa</taxon>
        <taxon>Aconoidasida</taxon>
        <taxon>Piroplasmida</taxon>
        <taxon>Babesiidae</taxon>
        <taxon>Babesia</taxon>
    </lineage>
</organism>